<organism evidence="1 2">
    <name type="scientific">Bdellovibrio bacteriovorus</name>
    <dbReference type="NCBI Taxonomy" id="959"/>
    <lineage>
        <taxon>Bacteria</taxon>
        <taxon>Pseudomonadati</taxon>
        <taxon>Bdellovibrionota</taxon>
        <taxon>Bdellovibrionia</taxon>
        <taxon>Bdellovibrionales</taxon>
        <taxon>Pseudobdellovibrionaceae</taxon>
        <taxon>Bdellovibrio</taxon>
    </lineage>
</organism>
<sequence>MKTTKFIEAEQIAFEEVAENWVSVKFGDEKFVIDVDTLFDLSFRCASFLAQVEAKEEEQAAMQGTCVCEGVPAEAKVH</sequence>
<dbReference type="OrthoDB" id="9342831at2"/>
<dbReference type="RefSeq" id="WP_088564373.1">
    <property type="nucleotide sequence ID" value="NZ_CP020946.1"/>
</dbReference>
<dbReference type="Proteomes" id="UP000197003">
    <property type="component" value="Chromosome"/>
</dbReference>
<proteinExistence type="predicted"/>
<protein>
    <submittedName>
        <fullName evidence="1">Uncharacterized protein</fullName>
    </submittedName>
</protein>
<dbReference type="EMBL" id="CP020946">
    <property type="protein sequence ID" value="ASD62752.1"/>
    <property type="molecule type" value="Genomic_DNA"/>
</dbReference>
<evidence type="ECO:0000313" key="2">
    <source>
        <dbReference type="Proteomes" id="UP000197003"/>
    </source>
</evidence>
<accession>A0A1Z3N5J4</accession>
<name>A0A1Z3N5J4_BDEBC</name>
<evidence type="ECO:0000313" key="1">
    <source>
        <dbReference type="EMBL" id="ASD62752.1"/>
    </source>
</evidence>
<gene>
    <name evidence="1" type="ORF">B9G79_03805</name>
</gene>
<dbReference type="AlphaFoldDB" id="A0A1Z3N5J4"/>
<reference evidence="1 2" key="1">
    <citation type="submission" date="2017-04" db="EMBL/GenBank/DDBJ databases">
        <title>Whole genome sequence of Bdellovibrio bacteriovorus strain SSB218315.</title>
        <authorList>
            <person name="Oyedara O."/>
            <person name="Rodriguez-Perez M.A."/>
        </authorList>
    </citation>
    <scope>NUCLEOTIDE SEQUENCE [LARGE SCALE GENOMIC DNA]</scope>
    <source>
        <strain evidence="1 2">SSB218315</strain>
    </source>
</reference>